<dbReference type="InterPro" id="IPR032675">
    <property type="entry name" value="LRR_dom_sf"/>
</dbReference>
<evidence type="ECO:0000313" key="9">
    <source>
        <dbReference type="EMBL" id="PPR93874.1"/>
    </source>
</evidence>
<evidence type="ECO:0000256" key="4">
    <source>
        <dbReference type="ARBA" id="ARBA00022989"/>
    </source>
</evidence>
<feature type="signal peptide" evidence="8">
    <location>
        <begin position="1"/>
        <end position="25"/>
    </location>
</feature>
<evidence type="ECO:0008006" key="11">
    <source>
        <dbReference type="Google" id="ProtNLM"/>
    </source>
</evidence>
<evidence type="ECO:0000256" key="8">
    <source>
        <dbReference type="SAM" id="SignalP"/>
    </source>
</evidence>
<evidence type="ECO:0000256" key="3">
    <source>
        <dbReference type="ARBA" id="ARBA00022729"/>
    </source>
</evidence>
<dbReference type="GO" id="GO:0016020">
    <property type="term" value="C:membrane"/>
    <property type="evidence" value="ECO:0007669"/>
    <property type="project" value="UniProtKB-SubCell"/>
</dbReference>
<sequence length="212" mass="23873">MRLSLAFACFLFIVTLFQFTAFSFSSEQPAVLCHSDERLALLQLKDSFIIDKQALAAEISKLYRLSSLDFSNNWDTNPSQRLLVLEKPDVKSLIQNLTNLKYLNLSYVVMASPIPSVLANLSSLTSLYLESCGLQGMFPLAIFRLPNLETIWLSHNLDLTGYLLEFNFSNKLKKLALWNTSFSGELPASIENLSSLEFLGLGHCNFSGHNYE</sequence>
<evidence type="ECO:0000256" key="7">
    <source>
        <dbReference type="ARBA" id="ARBA00023180"/>
    </source>
</evidence>
<dbReference type="Proteomes" id="UP000239757">
    <property type="component" value="Unassembled WGS sequence"/>
</dbReference>
<dbReference type="AlphaFoldDB" id="A0A2P5WS04"/>
<keyword evidence="2" id="KW-0812">Transmembrane</keyword>
<dbReference type="InterPro" id="IPR001611">
    <property type="entry name" value="Leu-rich_rpt"/>
</dbReference>
<dbReference type="PANTHER" id="PTHR48061">
    <property type="entry name" value="LEUCINE-RICH REPEAT RECEPTOR PROTEIN KINASE EMS1-LIKE-RELATED"/>
    <property type="match status" value="1"/>
</dbReference>
<protein>
    <recommendedName>
        <fullName evidence="11">Leucine-rich repeat-containing N-terminal plant-type domain-containing protein</fullName>
    </recommendedName>
</protein>
<dbReference type="Gene3D" id="3.80.10.10">
    <property type="entry name" value="Ribonuclease Inhibitor"/>
    <property type="match status" value="2"/>
</dbReference>
<keyword evidence="5" id="KW-0472">Membrane</keyword>
<keyword evidence="4" id="KW-1133">Transmembrane helix</keyword>
<accession>A0A2P5WS04</accession>
<dbReference type="Pfam" id="PF00560">
    <property type="entry name" value="LRR_1"/>
    <property type="match status" value="2"/>
</dbReference>
<proteinExistence type="predicted"/>
<organism evidence="9 10">
    <name type="scientific">Gossypium barbadense</name>
    <name type="common">Sea Island cotton</name>
    <name type="synonym">Hibiscus barbadensis</name>
    <dbReference type="NCBI Taxonomy" id="3634"/>
    <lineage>
        <taxon>Eukaryota</taxon>
        <taxon>Viridiplantae</taxon>
        <taxon>Streptophyta</taxon>
        <taxon>Embryophyta</taxon>
        <taxon>Tracheophyta</taxon>
        <taxon>Spermatophyta</taxon>
        <taxon>Magnoliopsida</taxon>
        <taxon>eudicotyledons</taxon>
        <taxon>Gunneridae</taxon>
        <taxon>Pentapetalae</taxon>
        <taxon>rosids</taxon>
        <taxon>malvids</taxon>
        <taxon>Malvales</taxon>
        <taxon>Malvaceae</taxon>
        <taxon>Malvoideae</taxon>
        <taxon>Gossypium</taxon>
    </lineage>
</organism>
<evidence type="ECO:0000256" key="5">
    <source>
        <dbReference type="ARBA" id="ARBA00023136"/>
    </source>
</evidence>
<evidence type="ECO:0000256" key="1">
    <source>
        <dbReference type="ARBA" id="ARBA00004479"/>
    </source>
</evidence>
<name>A0A2P5WS04_GOSBA</name>
<evidence type="ECO:0000256" key="6">
    <source>
        <dbReference type="ARBA" id="ARBA00023170"/>
    </source>
</evidence>
<keyword evidence="7" id="KW-0325">Glycoprotein</keyword>
<dbReference type="PANTHER" id="PTHR48061:SF12">
    <property type="entry name" value="DISEASE RESISTANCE LIKE PROTEIN"/>
    <property type="match status" value="1"/>
</dbReference>
<evidence type="ECO:0000256" key="2">
    <source>
        <dbReference type="ARBA" id="ARBA00022692"/>
    </source>
</evidence>
<dbReference type="SUPFAM" id="SSF52058">
    <property type="entry name" value="L domain-like"/>
    <property type="match status" value="1"/>
</dbReference>
<comment type="subcellular location">
    <subcellularLocation>
        <location evidence="1">Membrane</location>
        <topology evidence="1">Single-pass type I membrane protein</topology>
    </subcellularLocation>
</comment>
<evidence type="ECO:0000313" key="10">
    <source>
        <dbReference type="Proteomes" id="UP000239757"/>
    </source>
</evidence>
<feature type="chain" id="PRO_5015108495" description="Leucine-rich repeat-containing N-terminal plant-type domain-containing protein" evidence="8">
    <location>
        <begin position="26"/>
        <end position="212"/>
    </location>
</feature>
<keyword evidence="6" id="KW-0675">Receptor</keyword>
<keyword evidence="3 8" id="KW-0732">Signal</keyword>
<dbReference type="InterPro" id="IPR046956">
    <property type="entry name" value="RLP23-like"/>
</dbReference>
<gene>
    <name evidence="9" type="ORF">GOBAR_AA26792</name>
</gene>
<dbReference type="OrthoDB" id="999386at2759"/>
<dbReference type="EMBL" id="KZ666697">
    <property type="protein sequence ID" value="PPR93874.1"/>
    <property type="molecule type" value="Genomic_DNA"/>
</dbReference>
<reference evidence="9 10" key="1">
    <citation type="submission" date="2015-01" db="EMBL/GenBank/DDBJ databases">
        <title>Genome of allotetraploid Gossypium barbadense reveals genomic plasticity and fiber elongation in cotton evolution.</title>
        <authorList>
            <person name="Chen X."/>
            <person name="Liu X."/>
            <person name="Zhao B."/>
            <person name="Zheng H."/>
            <person name="Hu Y."/>
            <person name="Lu G."/>
            <person name="Yang C."/>
            <person name="Chen J."/>
            <person name="Shan C."/>
            <person name="Zhang L."/>
            <person name="Zhou Y."/>
            <person name="Wang L."/>
            <person name="Guo W."/>
            <person name="Bai Y."/>
            <person name="Ruan J."/>
            <person name="Shangguan X."/>
            <person name="Mao Y."/>
            <person name="Jiang J."/>
            <person name="Zhu Y."/>
            <person name="Lei J."/>
            <person name="Kang H."/>
            <person name="Chen S."/>
            <person name="He X."/>
            <person name="Wang R."/>
            <person name="Wang Y."/>
            <person name="Chen J."/>
            <person name="Wang L."/>
            <person name="Yu S."/>
            <person name="Wang B."/>
            <person name="Wei J."/>
            <person name="Song S."/>
            <person name="Lu X."/>
            <person name="Gao Z."/>
            <person name="Gu W."/>
            <person name="Deng X."/>
            <person name="Ma D."/>
            <person name="Wang S."/>
            <person name="Liang W."/>
            <person name="Fang L."/>
            <person name="Cai C."/>
            <person name="Zhu X."/>
            <person name="Zhou B."/>
            <person name="Zhang Y."/>
            <person name="Chen Z."/>
            <person name="Xu S."/>
            <person name="Zhu R."/>
            <person name="Wang S."/>
            <person name="Zhang T."/>
            <person name="Zhao G."/>
        </authorList>
    </citation>
    <scope>NUCLEOTIDE SEQUENCE [LARGE SCALE GENOMIC DNA]</scope>
    <source>
        <strain evidence="10">cv. Xinhai21</strain>
        <tissue evidence="9">Leaf</tissue>
    </source>
</reference>